<dbReference type="EMBL" id="QHKI01000056">
    <property type="protein sequence ID" value="RSM73433.1"/>
    <property type="molecule type" value="Genomic_DNA"/>
</dbReference>
<gene>
    <name evidence="2" type="ORF">DMH04_41210</name>
</gene>
<protein>
    <submittedName>
        <fullName evidence="2">Uncharacterized protein</fullName>
    </submittedName>
</protein>
<keyword evidence="1" id="KW-1133">Transmembrane helix</keyword>
<dbReference type="AlphaFoldDB" id="A0A428YUN9"/>
<feature type="transmembrane region" description="Helical" evidence="1">
    <location>
        <begin position="81"/>
        <end position="101"/>
    </location>
</feature>
<keyword evidence="1" id="KW-0812">Transmembrane</keyword>
<evidence type="ECO:0000256" key="1">
    <source>
        <dbReference type="SAM" id="Phobius"/>
    </source>
</evidence>
<evidence type="ECO:0000313" key="2">
    <source>
        <dbReference type="EMBL" id="RSM73433.1"/>
    </source>
</evidence>
<organism evidence="2 3">
    <name type="scientific">Kibdelosporangium aridum</name>
    <dbReference type="NCBI Taxonomy" id="2030"/>
    <lineage>
        <taxon>Bacteria</taxon>
        <taxon>Bacillati</taxon>
        <taxon>Actinomycetota</taxon>
        <taxon>Actinomycetes</taxon>
        <taxon>Pseudonocardiales</taxon>
        <taxon>Pseudonocardiaceae</taxon>
        <taxon>Kibdelosporangium</taxon>
    </lineage>
</organism>
<feature type="transmembrane region" description="Helical" evidence="1">
    <location>
        <begin position="5"/>
        <end position="24"/>
    </location>
</feature>
<keyword evidence="1" id="KW-0472">Membrane</keyword>
<accession>A0A428YUN9</accession>
<sequence>MRTYVAIVGIVLGIIGFILLATPVSVNVGANSYPCGTGAYRDPGKVAHVDLMADLNAGPYGTPSMSGADRCDDAIAGRRGWAFPLLIGGALVAIGAGVATAQARRKAKDVTPA</sequence>
<name>A0A428YUN9_KIBAR</name>
<dbReference type="RefSeq" id="WP_037253770.1">
    <property type="nucleotide sequence ID" value="NZ_QHKI01000056.1"/>
</dbReference>
<comment type="caution">
    <text evidence="2">The sequence shown here is derived from an EMBL/GenBank/DDBJ whole genome shotgun (WGS) entry which is preliminary data.</text>
</comment>
<proteinExistence type="predicted"/>
<evidence type="ECO:0000313" key="3">
    <source>
        <dbReference type="Proteomes" id="UP000287547"/>
    </source>
</evidence>
<dbReference type="Proteomes" id="UP000287547">
    <property type="component" value="Unassembled WGS sequence"/>
</dbReference>
<reference evidence="2 3" key="1">
    <citation type="submission" date="2018-05" db="EMBL/GenBank/DDBJ databases">
        <title>Evolution of GPA BGCs.</title>
        <authorList>
            <person name="Waglechner N."/>
            <person name="Wright G.D."/>
        </authorList>
    </citation>
    <scope>NUCLEOTIDE SEQUENCE [LARGE SCALE GENOMIC DNA]</scope>
    <source>
        <strain evidence="2 3">A82846</strain>
    </source>
</reference>